<gene>
    <name evidence="1" type="ORF">WMO43_02240</name>
</gene>
<dbReference type="RefSeq" id="WP_353529714.1">
    <property type="nucleotide sequence ID" value="NZ_JBBMEX010000002.1"/>
</dbReference>
<dbReference type="EMBL" id="JBBMEX010000002">
    <property type="protein sequence ID" value="MEQ2556702.1"/>
    <property type="molecule type" value="Genomic_DNA"/>
</dbReference>
<organism evidence="1 2">
    <name type="scientific">Maccoyibacter intestinihominis</name>
    <dbReference type="NCBI Taxonomy" id="3133499"/>
    <lineage>
        <taxon>Bacteria</taxon>
        <taxon>Bacillati</taxon>
        <taxon>Bacillota</taxon>
        <taxon>Clostridia</taxon>
        <taxon>Lachnospirales</taxon>
        <taxon>Lachnospiraceae</taxon>
        <taxon>Maccoyibacter</taxon>
    </lineage>
</organism>
<protein>
    <submittedName>
        <fullName evidence="1">Uncharacterized protein</fullName>
    </submittedName>
</protein>
<dbReference type="Proteomes" id="UP001454489">
    <property type="component" value="Unassembled WGS sequence"/>
</dbReference>
<comment type="caution">
    <text evidence="1">The sequence shown here is derived from an EMBL/GenBank/DDBJ whole genome shotgun (WGS) entry which is preliminary data.</text>
</comment>
<name>A0ABV1HC95_9FIRM</name>
<reference evidence="1 2" key="1">
    <citation type="submission" date="2024-03" db="EMBL/GenBank/DDBJ databases">
        <title>Human intestinal bacterial collection.</title>
        <authorList>
            <person name="Pauvert C."/>
            <person name="Hitch T.C.A."/>
            <person name="Clavel T."/>
        </authorList>
    </citation>
    <scope>NUCLEOTIDE SEQUENCE [LARGE SCALE GENOMIC DNA]</scope>
    <source>
        <strain evidence="1 2">CLA-AA-H185</strain>
    </source>
</reference>
<sequence length="58" mass="6901">MSYYRKCEDCGCTLDPGEGRICDECAEKMRQKTDRRAVLRKMILSTNYKQMEMEESLR</sequence>
<evidence type="ECO:0000313" key="1">
    <source>
        <dbReference type="EMBL" id="MEQ2556702.1"/>
    </source>
</evidence>
<accession>A0ABV1HC95</accession>
<proteinExistence type="predicted"/>
<evidence type="ECO:0000313" key="2">
    <source>
        <dbReference type="Proteomes" id="UP001454489"/>
    </source>
</evidence>
<keyword evidence="2" id="KW-1185">Reference proteome</keyword>